<keyword evidence="1 4" id="KW-0728">SH3 domain</keyword>
<evidence type="ECO:0008006" key="11">
    <source>
        <dbReference type="Google" id="ProtNLM"/>
    </source>
</evidence>
<feature type="compositionally biased region" description="Polar residues" evidence="5">
    <location>
        <begin position="519"/>
        <end position="534"/>
    </location>
</feature>
<feature type="domain" description="SH3" evidence="6">
    <location>
        <begin position="22"/>
        <end position="92"/>
    </location>
</feature>
<dbReference type="SUPFAM" id="SSF50044">
    <property type="entry name" value="SH3-domain"/>
    <property type="match status" value="1"/>
</dbReference>
<dbReference type="InterPro" id="IPR000651">
    <property type="entry name" value="Ras-like_Gua-exchang_fac_N"/>
</dbReference>
<dbReference type="Gene3D" id="1.10.840.10">
    <property type="entry name" value="Ras guanine-nucleotide exchange factors catalytic domain"/>
    <property type="match status" value="1"/>
</dbReference>
<feature type="region of interest" description="Disordered" evidence="5">
    <location>
        <begin position="1106"/>
        <end position="1140"/>
    </location>
</feature>
<reference evidence="9" key="1">
    <citation type="submission" date="2023-08" db="EMBL/GenBank/DDBJ databases">
        <title>Black Yeasts Isolated from many extreme environments.</title>
        <authorList>
            <person name="Coleine C."/>
            <person name="Stajich J.E."/>
            <person name="Selbmann L."/>
        </authorList>
    </citation>
    <scope>NUCLEOTIDE SEQUENCE</scope>
    <source>
        <strain evidence="9">CCFEE 5401</strain>
    </source>
</reference>
<dbReference type="Pfam" id="PF00617">
    <property type="entry name" value="RasGEF"/>
    <property type="match status" value="1"/>
</dbReference>
<accession>A0AAN7T9A4</accession>
<gene>
    <name evidence="9" type="ORF">LTR62_000552</name>
</gene>
<dbReference type="Gene3D" id="1.20.870.10">
    <property type="entry name" value="Son of sevenless (SoS) protein Chain: S domain 1"/>
    <property type="match status" value="1"/>
</dbReference>
<dbReference type="PROSITE" id="PS00720">
    <property type="entry name" value="RASGEF"/>
    <property type="match status" value="1"/>
</dbReference>
<dbReference type="CDD" id="cd06224">
    <property type="entry name" value="REM"/>
    <property type="match status" value="1"/>
</dbReference>
<dbReference type="InterPro" id="IPR036964">
    <property type="entry name" value="RASGEF_cat_dom_sf"/>
</dbReference>
<feature type="region of interest" description="Disordered" evidence="5">
    <location>
        <begin position="587"/>
        <end position="642"/>
    </location>
</feature>
<feature type="region of interest" description="Disordered" evidence="5">
    <location>
        <begin position="517"/>
        <end position="560"/>
    </location>
</feature>
<dbReference type="InterPro" id="IPR036028">
    <property type="entry name" value="SH3-like_dom_sf"/>
</dbReference>
<organism evidence="9 10">
    <name type="scientific">Meristemomyces frigidus</name>
    <dbReference type="NCBI Taxonomy" id="1508187"/>
    <lineage>
        <taxon>Eukaryota</taxon>
        <taxon>Fungi</taxon>
        <taxon>Dikarya</taxon>
        <taxon>Ascomycota</taxon>
        <taxon>Pezizomycotina</taxon>
        <taxon>Dothideomycetes</taxon>
        <taxon>Dothideomycetidae</taxon>
        <taxon>Mycosphaerellales</taxon>
        <taxon>Teratosphaeriaceae</taxon>
        <taxon>Meristemomyces</taxon>
    </lineage>
</organism>
<feature type="compositionally biased region" description="Polar residues" evidence="5">
    <location>
        <begin position="546"/>
        <end position="556"/>
    </location>
</feature>
<keyword evidence="2 3" id="KW-0344">Guanine-nucleotide releasing factor</keyword>
<dbReference type="CDD" id="cd00155">
    <property type="entry name" value="RasGEF"/>
    <property type="match status" value="1"/>
</dbReference>
<sequence length="1166" mass="127777">MTPSESPVTSQHVSETLPAHAQFHNYLRAFYPFEAPSDTANADDALLMTVTINPGDLILVHSVHANGWADGTVLTTGERGWLPTNYCEAYDHPYLRNLLNAMTQFWDLIGANENANLSAFVRQDYIRGLIAGVRYLLEHADCLHRGATLVQRHTGIRRMRKGLLADLSNLVQIAKGLQETISEPFAGEVMHYLLDEVMTKAFKVVTRAVGFADMWSKEVVESRDEAVEDTGSDDLPFAVERGLPAGQLAIDTTASQMGTTDRRVDSAKFVPTEKAEEAVADVTHGVIAVSGTNDRNRTQDTTSSIGHALARTGTTSYRVSTVPKESTSPSSLASNQLSQAHDECLGHIAAFIGHRERARPITEFEDITERVVLSCNGLLAAVDEVIARDTQYSAAVHQARIDFQLRLEEVVKATRNVFNFSDTEESNSVMLPDQTSRLVAVGISLTRSAGECVSRTKNLIEQIGDVELDKPSRASMDRPSTAVSTKVALVAEQPTQKRIITSFEKRLSRKVLPPLPVSSAASIDSTTQASSLGETTAGAVDADRPSTGNSATSLATPSMRRRSMIRLSHHGISGASLRSPMVLMSQVDEDPSRKNSAGLSLADSSKTYRSSDRHSGISAVSEASTRATTPEHGKDAQSPDPGLLQSFTSASSIYSTASDEAEVRLLQKTFANELTLNKDGQITGGTLQALVEQLTIHDTAPDSQFVAAFYLTFRMFTTPGEFAQALTSRFDYIGGGETVAKPVRLRIYNVFKGWLETYWTAGADKDALAEIRYFALHKLKEHLPSAGERLLELVRKVTESYHTGEVTGQLVSGVGKTSIASQKVTVENVPEPLISKSQLNILRAADKGSSACSVLEIEPLELARQLALMTSQIYCAIRPDELLSLDWSTRGTDKAPNVRAMCTLNTDLAHIVGDSILSPDDAKKRAAIVKQWSKVARHCLDLNNYDSLMAIMCSLNSSVVQRLKRTWEVVSRKSKARLVELNAIIDVSRNQVALRRRLETPVAPCIPFLGIYLTDLTFLDVGNPKTRELSGAASSEGKAVSVINFDKYVRMAKVVSHLQKFQVPYSLRPVPEMQTWIESHMSKMRESNDHMVGKFHRRSLIVEPKMGDSTARSLKVAETKRSETAMSGDQQSRPRTGNKERFDLFLKSNHFNLKVLGGQETPAAES</sequence>
<feature type="domain" description="Ras-GEF" evidence="7">
    <location>
        <begin position="858"/>
        <end position="1105"/>
    </location>
</feature>
<dbReference type="Pfam" id="PF00618">
    <property type="entry name" value="RasGEF_N"/>
    <property type="match status" value="1"/>
</dbReference>
<evidence type="ECO:0000259" key="7">
    <source>
        <dbReference type="PROSITE" id="PS50009"/>
    </source>
</evidence>
<evidence type="ECO:0000313" key="10">
    <source>
        <dbReference type="Proteomes" id="UP001310890"/>
    </source>
</evidence>
<proteinExistence type="predicted"/>
<evidence type="ECO:0000256" key="2">
    <source>
        <dbReference type="ARBA" id="ARBA00022658"/>
    </source>
</evidence>
<dbReference type="InterPro" id="IPR008937">
    <property type="entry name" value="Ras-like_GEF"/>
</dbReference>
<evidence type="ECO:0000259" key="6">
    <source>
        <dbReference type="PROSITE" id="PS50002"/>
    </source>
</evidence>
<dbReference type="PROSITE" id="PS50212">
    <property type="entry name" value="RASGEF_NTER"/>
    <property type="match status" value="1"/>
</dbReference>
<dbReference type="SMART" id="SM00326">
    <property type="entry name" value="SH3"/>
    <property type="match status" value="1"/>
</dbReference>
<dbReference type="SMART" id="SM00229">
    <property type="entry name" value="RasGEFN"/>
    <property type="match status" value="1"/>
</dbReference>
<dbReference type="InterPro" id="IPR001895">
    <property type="entry name" value="RASGEF_cat_dom"/>
</dbReference>
<feature type="compositionally biased region" description="Polar residues" evidence="5">
    <location>
        <begin position="1124"/>
        <end position="1135"/>
    </location>
</feature>
<evidence type="ECO:0000259" key="8">
    <source>
        <dbReference type="PROSITE" id="PS50212"/>
    </source>
</evidence>
<dbReference type="Proteomes" id="UP001310890">
    <property type="component" value="Unassembled WGS sequence"/>
</dbReference>
<name>A0AAN7T9A4_9PEZI</name>
<dbReference type="InterPro" id="IPR023578">
    <property type="entry name" value="Ras_GEF_dom_sf"/>
</dbReference>
<evidence type="ECO:0000313" key="9">
    <source>
        <dbReference type="EMBL" id="KAK5107893.1"/>
    </source>
</evidence>
<dbReference type="GO" id="GO:0007265">
    <property type="term" value="P:Ras protein signal transduction"/>
    <property type="evidence" value="ECO:0007669"/>
    <property type="project" value="TreeGrafter"/>
</dbReference>
<dbReference type="SMART" id="SM00147">
    <property type="entry name" value="RasGEF"/>
    <property type="match status" value="1"/>
</dbReference>
<feature type="compositionally biased region" description="Polar residues" evidence="5">
    <location>
        <begin position="594"/>
        <end position="608"/>
    </location>
</feature>
<evidence type="ECO:0000256" key="1">
    <source>
        <dbReference type="ARBA" id="ARBA00022443"/>
    </source>
</evidence>
<dbReference type="GO" id="GO:0005085">
    <property type="term" value="F:guanyl-nucleotide exchange factor activity"/>
    <property type="evidence" value="ECO:0007669"/>
    <property type="project" value="UniProtKB-KW"/>
</dbReference>
<dbReference type="InterPro" id="IPR019804">
    <property type="entry name" value="Ras_G-nucl-exch_fac_CS"/>
</dbReference>
<evidence type="ECO:0000256" key="5">
    <source>
        <dbReference type="SAM" id="MobiDB-lite"/>
    </source>
</evidence>
<dbReference type="PANTHER" id="PTHR23113">
    <property type="entry name" value="GUANINE NUCLEOTIDE EXCHANGE FACTOR"/>
    <property type="match status" value="1"/>
</dbReference>
<dbReference type="PANTHER" id="PTHR23113:SF354">
    <property type="entry name" value="BUD SITE SELECTION PROTEIN 5"/>
    <property type="match status" value="1"/>
</dbReference>
<dbReference type="EMBL" id="JAVRRL010000102">
    <property type="protein sequence ID" value="KAK5107893.1"/>
    <property type="molecule type" value="Genomic_DNA"/>
</dbReference>
<dbReference type="SUPFAM" id="SSF48366">
    <property type="entry name" value="Ras GEF"/>
    <property type="match status" value="1"/>
</dbReference>
<dbReference type="Gene3D" id="2.30.30.40">
    <property type="entry name" value="SH3 Domains"/>
    <property type="match status" value="1"/>
</dbReference>
<dbReference type="GO" id="GO:0005886">
    <property type="term" value="C:plasma membrane"/>
    <property type="evidence" value="ECO:0007669"/>
    <property type="project" value="TreeGrafter"/>
</dbReference>
<evidence type="ECO:0000256" key="3">
    <source>
        <dbReference type="PROSITE-ProRule" id="PRU00168"/>
    </source>
</evidence>
<dbReference type="PROSITE" id="PS50002">
    <property type="entry name" value="SH3"/>
    <property type="match status" value="1"/>
</dbReference>
<dbReference type="AlphaFoldDB" id="A0AAN7T9A4"/>
<dbReference type="InterPro" id="IPR001452">
    <property type="entry name" value="SH3_domain"/>
</dbReference>
<evidence type="ECO:0000256" key="4">
    <source>
        <dbReference type="PROSITE-ProRule" id="PRU00192"/>
    </source>
</evidence>
<feature type="domain" description="N-terminal Ras-GEF" evidence="8">
    <location>
        <begin position="678"/>
        <end position="798"/>
    </location>
</feature>
<protein>
    <recommendedName>
        <fullName evidence="11">Ras guanine-nucleotide exchange protein</fullName>
    </recommendedName>
</protein>
<dbReference type="PROSITE" id="PS50009">
    <property type="entry name" value="RASGEF_CAT"/>
    <property type="match status" value="1"/>
</dbReference>
<comment type="caution">
    <text evidence="9">The sequence shown here is derived from an EMBL/GenBank/DDBJ whole genome shotgun (WGS) entry which is preliminary data.</text>
</comment>